<evidence type="ECO:0000256" key="2">
    <source>
        <dbReference type="ARBA" id="ARBA00022448"/>
    </source>
</evidence>
<feature type="transmembrane region" description="Helical" evidence="7">
    <location>
        <begin position="105"/>
        <end position="125"/>
    </location>
</feature>
<dbReference type="Proteomes" id="UP000502248">
    <property type="component" value="Chromosome"/>
</dbReference>
<evidence type="ECO:0000256" key="7">
    <source>
        <dbReference type="RuleBase" id="RU363032"/>
    </source>
</evidence>
<dbReference type="Pfam" id="PF00528">
    <property type="entry name" value="BPD_transp_1"/>
    <property type="match status" value="1"/>
</dbReference>
<dbReference type="PROSITE" id="PS50928">
    <property type="entry name" value="ABC_TM1"/>
    <property type="match status" value="1"/>
</dbReference>
<dbReference type="PANTHER" id="PTHR43744:SF12">
    <property type="entry name" value="ABC TRANSPORTER PERMEASE PROTEIN MG189-RELATED"/>
    <property type="match status" value="1"/>
</dbReference>
<evidence type="ECO:0000256" key="5">
    <source>
        <dbReference type="ARBA" id="ARBA00022989"/>
    </source>
</evidence>
<feature type="transmembrane region" description="Helical" evidence="7">
    <location>
        <begin position="131"/>
        <end position="153"/>
    </location>
</feature>
<dbReference type="InterPro" id="IPR035906">
    <property type="entry name" value="MetI-like_sf"/>
</dbReference>
<keyword evidence="4 7" id="KW-0812">Transmembrane</keyword>
<evidence type="ECO:0000313" key="10">
    <source>
        <dbReference type="Proteomes" id="UP000502248"/>
    </source>
</evidence>
<dbReference type="GO" id="GO:0005886">
    <property type="term" value="C:plasma membrane"/>
    <property type="evidence" value="ECO:0007669"/>
    <property type="project" value="UniProtKB-SubCell"/>
</dbReference>
<reference evidence="9 10" key="1">
    <citation type="submission" date="2020-04" db="EMBL/GenBank/DDBJ databases">
        <title>Genome sequencing of novel species.</title>
        <authorList>
            <person name="Heo J."/>
            <person name="Kim S.-J."/>
            <person name="Kim J.-S."/>
            <person name="Hong S.-B."/>
            <person name="Kwon S.-W."/>
        </authorList>
    </citation>
    <scope>NUCLEOTIDE SEQUENCE [LARGE SCALE GENOMIC DNA]</scope>
    <source>
        <strain evidence="9 10">MFER-1</strain>
    </source>
</reference>
<evidence type="ECO:0000256" key="3">
    <source>
        <dbReference type="ARBA" id="ARBA00022475"/>
    </source>
</evidence>
<feature type="domain" description="ABC transmembrane type-1" evidence="8">
    <location>
        <begin position="68"/>
        <end position="259"/>
    </location>
</feature>
<evidence type="ECO:0000259" key="8">
    <source>
        <dbReference type="PROSITE" id="PS50928"/>
    </source>
</evidence>
<dbReference type="Gene3D" id="1.10.3720.10">
    <property type="entry name" value="MetI-like"/>
    <property type="match status" value="1"/>
</dbReference>
<comment type="similarity">
    <text evidence="7">Belongs to the binding-protein-dependent transport system permease family.</text>
</comment>
<evidence type="ECO:0000256" key="4">
    <source>
        <dbReference type="ARBA" id="ARBA00022692"/>
    </source>
</evidence>
<keyword evidence="6 7" id="KW-0472">Membrane</keyword>
<keyword evidence="2 7" id="KW-0813">Transport</keyword>
<dbReference type="AlphaFoldDB" id="A0A7Z2VIV9"/>
<comment type="subcellular location">
    <subcellularLocation>
        <location evidence="1 7">Cell membrane</location>
        <topology evidence="1 7">Multi-pass membrane protein</topology>
    </subcellularLocation>
</comment>
<gene>
    <name evidence="9" type="ORF">HH215_12235</name>
</gene>
<dbReference type="KEGG" id="cheb:HH215_12235"/>
<dbReference type="RefSeq" id="WP_169280161.1">
    <property type="nucleotide sequence ID" value="NZ_CP051680.1"/>
</dbReference>
<proteinExistence type="inferred from homology"/>
<evidence type="ECO:0000256" key="6">
    <source>
        <dbReference type="ARBA" id="ARBA00023136"/>
    </source>
</evidence>
<organism evidence="9 10">
    <name type="scientific">Cohnella herbarum</name>
    <dbReference type="NCBI Taxonomy" id="2728023"/>
    <lineage>
        <taxon>Bacteria</taxon>
        <taxon>Bacillati</taxon>
        <taxon>Bacillota</taxon>
        <taxon>Bacilli</taxon>
        <taxon>Bacillales</taxon>
        <taxon>Paenibacillaceae</taxon>
        <taxon>Cohnella</taxon>
    </lineage>
</organism>
<keyword evidence="3" id="KW-1003">Cell membrane</keyword>
<dbReference type="EMBL" id="CP051680">
    <property type="protein sequence ID" value="QJD83874.1"/>
    <property type="molecule type" value="Genomic_DNA"/>
</dbReference>
<dbReference type="PANTHER" id="PTHR43744">
    <property type="entry name" value="ABC TRANSPORTER PERMEASE PROTEIN MG189-RELATED-RELATED"/>
    <property type="match status" value="1"/>
</dbReference>
<accession>A0A7Z2VIV9</accession>
<dbReference type="GO" id="GO:0055085">
    <property type="term" value="P:transmembrane transport"/>
    <property type="evidence" value="ECO:0007669"/>
    <property type="project" value="InterPro"/>
</dbReference>
<feature type="transmembrane region" description="Helical" evidence="7">
    <location>
        <begin position="238"/>
        <end position="258"/>
    </location>
</feature>
<feature type="transmembrane region" description="Helical" evidence="7">
    <location>
        <begin position="12"/>
        <end position="32"/>
    </location>
</feature>
<evidence type="ECO:0000313" key="9">
    <source>
        <dbReference type="EMBL" id="QJD83874.1"/>
    </source>
</evidence>
<dbReference type="SUPFAM" id="SSF161098">
    <property type="entry name" value="MetI-like"/>
    <property type="match status" value="1"/>
</dbReference>
<dbReference type="InterPro" id="IPR000515">
    <property type="entry name" value="MetI-like"/>
</dbReference>
<dbReference type="CDD" id="cd06261">
    <property type="entry name" value="TM_PBP2"/>
    <property type="match status" value="1"/>
</dbReference>
<feature type="transmembrane region" description="Helical" evidence="7">
    <location>
        <begin position="72"/>
        <end position="93"/>
    </location>
</feature>
<evidence type="ECO:0000256" key="1">
    <source>
        <dbReference type="ARBA" id="ARBA00004651"/>
    </source>
</evidence>
<protein>
    <submittedName>
        <fullName evidence="9">Carbohydrate ABC transporter permease</fullName>
    </submittedName>
</protein>
<feature type="transmembrane region" description="Helical" evidence="7">
    <location>
        <begin position="191"/>
        <end position="214"/>
    </location>
</feature>
<name>A0A7Z2VIV9_9BACL</name>
<sequence>MRKLGINGWIGLLLMLVISVVSFYPFYSMIIMSTYESNELYTGIKLLPSSYLAENWNSLFSIDFLAYYKNSLIVSISTTVLGVLVSAAAGFAFGKYEFRFKNLLFVLLLGTMMIPMQFGIVAFVLEMRWFGWLNTMLPLIIPPAANAFGVFWMTQFARSSIPSEVLESGRIDGCGETGLFFRIVLPFLRPAFVTLGLLFFLWSWNSFFVPLIVLNDDSLYTIPLGIRALAGQFRADNAAQILGLTLGTIPVLLFFSIFSKNLIEGLASSAVKG</sequence>
<keyword evidence="10" id="KW-1185">Reference proteome</keyword>
<keyword evidence="5 7" id="KW-1133">Transmembrane helix</keyword>